<evidence type="ECO:0000259" key="11">
    <source>
        <dbReference type="PROSITE" id="PS50097"/>
    </source>
</evidence>
<dbReference type="PANTHER" id="PTHR23110:SF111">
    <property type="entry name" value="LONGITUDINALS LACKING PROTEIN, ISOFORMS F_I_K_T"/>
    <property type="match status" value="1"/>
</dbReference>
<dbReference type="Gene3D" id="3.30.160.60">
    <property type="entry name" value="Classic Zinc Finger"/>
    <property type="match status" value="2"/>
</dbReference>
<keyword evidence="3 9" id="KW-0863">Zinc-finger</keyword>
<accession>A0A8J2WQA0</accession>
<evidence type="ECO:0000256" key="8">
    <source>
        <dbReference type="ARBA" id="ARBA00037382"/>
    </source>
</evidence>
<dbReference type="GO" id="GO:0016199">
    <property type="term" value="P:axon midline choice point recognition"/>
    <property type="evidence" value="ECO:0007669"/>
    <property type="project" value="UniProtKB-ARBA"/>
</dbReference>
<dbReference type="InterPro" id="IPR036236">
    <property type="entry name" value="Znf_C2H2_sf"/>
</dbReference>
<dbReference type="GO" id="GO:0008406">
    <property type="term" value="P:gonad development"/>
    <property type="evidence" value="ECO:0007669"/>
    <property type="project" value="UniProtKB-ARBA"/>
</dbReference>
<keyword evidence="4" id="KW-0221">Differentiation</keyword>
<dbReference type="Pfam" id="PF00096">
    <property type="entry name" value="zf-C2H2"/>
    <property type="match status" value="2"/>
</dbReference>
<dbReference type="InterPro" id="IPR051095">
    <property type="entry name" value="Dros_DevTransReg"/>
</dbReference>
<evidence type="ECO:0000256" key="10">
    <source>
        <dbReference type="SAM" id="MobiDB-lite"/>
    </source>
</evidence>
<dbReference type="SUPFAM" id="SSF57667">
    <property type="entry name" value="beta-beta-alpha zinc fingers"/>
    <property type="match status" value="1"/>
</dbReference>
<dbReference type="AlphaFoldDB" id="A0A8J2WQA0"/>
<evidence type="ECO:0000256" key="2">
    <source>
        <dbReference type="ARBA" id="ARBA00022723"/>
    </source>
</evidence>
<sequence>MSPVSEVEGYCLRWNNHHGTLIDVLQSLYQEQSFVDCTLAADGKSIQVHRLVLCAVSPYFQELLSNDSDKQAIIFLKDIPFHHLQALVHYIYHGEVNIAEDQLADLLSTAESLQIKGLTDSVSDYKMNNIEQRNPDDLAESLRLNQIGQSINITETSCEASSPDSCEVSATLVTQGPSPSLTSATLSLPFMTTTSTSSLHSLQQPIYSANPMASQANNNGVAFAVAPKLETENEGSAASENEEWSDADLAGPATPHQAQPHQTQTHQTQAHQTQAHQVGVTAAAVAAAAVAAQSFASAAPYPHVPWGESLAAAAAAAAIASSSSLAGPSGALGVYNIQAPTTGPPVMAPVRGKQRNSRRPSRPSGNTTSATLIQDKPYVCPRCGRCYSRRGALIQHQRYECGIEPQFSCPMCPYKIKRKDSLNRHIRNMHHNQNTN</sequence>
<feature type="domain" description="C2H2-type" evidence="12">
    <location>
        <begin position="407"/>
        <end position="435"/>
    </location>
</feature>
<evidence type="ECO:0000259" key="12">
    <source>
        <dbReference type="PROSITE" id="PS50157"/>
    </source>
</evidence>
<organism evidence="13 14">
    <name type="scientific">Daphnia galeata</name>
    <dbReference type="NCBI Taxonomy" id="27404"/>
    <lineage>
        <taxon>Eukaryota</taxon>
        <taxon>Metazoa</taxon>
        <taxon>Ecdysozoa</taxon>
        <taxon>Arthropoda</taxon>
        <taxon>Crustacea</taxon>
        <taxon>Branchiopoda</taxon>
        <taxon>Diplostraca</taxon>
        <taxon>Cladocera</taxon>
        <taxon>Anomopoda</taxon>
        <taxon>Daphniidae</taxon>
        <taxon>Daphnia</taxon>
    </lineage>
</organism>
<feature type="compositionally biased region" description="Basic residues" evidence="10">
    <location>
        <begin position="352"/>
        <end position="361"/>
    </location>
</feature>
<feature type="compositionally biased region" description="Low complexity" evidence="10">
    <location>
        <begin position="252"/>
        <end position="276"/>
    </location>
</feature>
<evidence type="ECO:0000256" key="1">
    <source>
        <dbReference type="ARBA" id="ARBA00022473"/>
    </source>
</evidence>
<dbReference type="Gene3D" id="3.30.710.10">
    <property type="entry name" value="Potassium Channel Kv1.1, Chain A"/>
    <property type="match status" value="1"/>
</dbReference>
<dbReference type="CDD" id="cd18315">
    <property type="entry name" value="BTB_POZ_BAB-like"/>
    <property type="match status" value="1"/>
</dbReference>
<evidence type="ECO:0000256" key="4">
    <source>
        <dbReference type="ARBA" id="ARBA00022782"/>
    </source>
</evidence>
<feature type="region of interest" description="Disordered" evidence="10">
    <location>
        <begin position="231"/>
        <end position="276"/>
    </location>
</feature>
<dbReference type="GO" id="GO:0005634">
    <property type="term" value="C:nucleus"/>
    <property type="evidence" value="ECO:0007669"/>
    <property type="project" value="TreeGrafter"/>
</dbReference>
<evidence type="ECO:0008006" key="15">
    <source>
        <dbReference type="Google" id="ProtNLM"/>
    </source>
</evidence>
<evidence type="ECO:0000256" key="7">
    <source>
        <dbReference type="ARBA" id="ARBA00023242"/>
    </source>
</evidence>
<keyword evidence="2" id="KW-0479">Metal-binding</keyword>
<keyword evidence="6" id="KW-0524">Neurogenesis</keyword>
<evidence type="ECO:0000313" key="14">
    <source>
        <dbReference type="Proteomes" id="UP000789390"/>
    </source>
</evidence>
<evidence type="ECO:0000256" key="6">
    <source>
        <dbReference type="ARBA" id="ARBA00022902"/>
    </source>
</evidence>
<dbReference type="EMBL" id="CAKKLH010000337">
    <property type="protein sequence ID" value="CAH0113307.1"/>
    <property type="molecule type" value="Genomic_DNA"/>
</dbReference>
<dbReference type="PROSITE" id="PS00028">
    <property type="entry name" value="ZINC_FINGER_C2H2_1"/>
    <property type="match status" value="1"/>
</dbReference>
<comment type="caution">
    <text evidence="13">The sequence shown here is derived from an EMBL/GenBank/DDBJ whole genome shotgun (WGS) entry which is preliminary data.</text>
</comment>
<evidence type="ECO:0000256" key="9">
    <source>
        <dbReference type="PROSITE-ProRule" id="PRU00042"/>
    </source>
</evidence>
<evidence type="ECO:0000313" key="13">
    <source>
        <dbReference type="EMBL" id="CAH0113307.1"/>
    </source>
</evidence>
<evidence type="ECO:0000256" key="5">
    <source>
        <dbReference type="ARBA" id="ARBA00022833"/>
    </source>
</evidence>
<keyword evidence="7" id="KW-0539">Nucleus</keyword>
<feature type="domain" description="BTB" evidence="11">
    <location>
        <begin position="35"/>
        <end position="100"/>
    </location>
</feature>
<feature type="domain" description="C2H2-type" evidence="12">
    <location>
        <begin position="378"/>
        <end position="405"/>
    </location>
</feature>
<keyword evidence="1" id="KW-0217">Developmental protein</keyword>
<keyword evidence="5" id="KW-0862">Zinc</keyword>
<dbReference type="PROSITE" id="PS50157">
    <property type="entry name" value="ZINC_FINGER_C2H2_2"/>
    <property type="match status" value="2"/>
</dbReference>
<dbReference type="GO" id="GO:0045476">
    <property type="term" value="P:nurse cell apoptotic process"/>
    <property type="evidence" value="ECO:0007669"/>
    <property type="project" value="UniProtKB-ARBA"/>
</dbReference>
<dbReference type="GO" id="GO:0045467">
    <property type="term" value="P:R7 cell development"/>
    <property type="evidence" value="ECO:0007669"/>
    <property type="project" value="UniProtKB-ARBA"/>
</dbReference>
<dbReference type="InterPro" id="IPR000210">
    <property type="entry name" value="BTB/POZ_dom"/>
</dbReference>
<dbReference type="GO" id="GO:0035167">
    <property type="term" value="P:larval lymph gland hemopoiesis"/>
    <property type="evidence" value="ECO:0007669"/>
    <property type="project" value="UniProtKB-ARBA"/>
</dbReference>
<dbReference type="PROSITE" id="PS50097">
    <property type="entry name" value="BTB"/>
    <property type="match status" value="1"/>
</dbReference>
<name>A0A8J2WQA0_9CRUS</name>
<keyword evidence="14" id="KW-1185">Reference proteome</keyword>
<dbReference type="SMART" id="SM00355">
    <property type="entry name" value="ZnF_C2H2"/>
    <property type="match status" value="2"/>
</dbReference>
<comment type="function">
    <text evidence="8">Putative transcription factor required for axon growth and guidance in the central and peripheral nervous systems. Repels CNS axons away from the midline by promoting the expression of the midline repellent sli and its receptor robo.</text>
</comment>
<gene>
    <name evidence="13" type="ORF">DGAL_LOCUS17191</name>
</gene>
<dbReference type="PANTHER" id="PTHR23110">
    <property type="entry name" value="BTB DOMAIN TRANSCRIPTION FACTOR"/>
    <property type="match status" value="1"/>
</dbReference>
<protein>
    <recommendedName>
        <fullName evidence="15">Longitudinals lacking protein</fullName>
    </recommendedName>
</protein>
<evidence type="ECO:0000256" key="3">
    <source>
        <dbReference type="ARBA" id="ARBA00022771"/>
    </source>
</evidence>
<feature type="region of interest" description="Disordered" evidence="10">
    <location>
        <begin position="340"/>
        <end position="370"/>
    </location>
</feature>
<dbReference type="GO" id="GO:0007464">
    <property type="term" value="P:R3/R4 cell fate commitment"/>
    <property type="evidence" value="ECO:0007669"/>
    <property type="project" value="UniProtKB-ARBA"/>
</dbReference>
<dbReference type="InterPro" id="IPR011333">
    <property type="entry name" value="SKP1/BTB/POZ_sf"/>
</dbReference>
<dbReference type="Pfam" id="PF00651">
    <property type="entry name" value="BTB"/>
    <property type="match status" value="1"/>
</dbReference>
<dbReference type="InterPro" id="IPR013087">
    <property type="entry name" value="Znf_C2H2_type"/>
</dbReference>
<dbReference type="GO" id="GO:0007526">
    <property type="term" value="P:larval somatic muscle development"/>
    <property type="evidence" value="ECO:0007669"/>
    <property type="project" value="UniProtKB-ARBA"/>
</dbReference>
<dbReference type="Proteomes" id="UP000789390">
    <property type="component" value="Unassembled WGS sequence"/>
</dbReference>
<proteinExistence type="predicted"/>
<dbReference type="SMART" id="SM00225">
    <property type="entry name" value="BTB"/>
    <property type="match status" value="1"/>
</dbReference>
<dbReference type="GO" id="GO:0006357">
    <property type="term" value="P:regulation of transcription by RNA polymerase II"/>
    <property type="evidence" value="ECO:0007669"/>
    <property type="project" value="TreeGrafter"/>
</dbReference>
<dbReference type="OrthoDB" id="10004641at2759"/>
<dbReference type="SUPFAM" id="SSF54695">
    <property type="entry name" value="POZ domain"/>
    <property type="match status" value="1"/>
</dbReference>
<reference evidence="13" key="1">
    <citation type="submission" date="2021-11" db="EMBL/GenBank/DDBJ databases">
        <authorList>
            <person name="Schell T."/>
        </authorList>
    </citation>
    <scope>NUCLEOTIDE SEQUENCE</scope>
    <source>
        <strain evidence="13">M5</strain>
    </source>
</reference>
<dbReference type="FunFam" id="3.30.160.60:FF:000446">
    <property type="entry name" value="Zinc finger protein"/>
    <property type="match status" value="1"/>
</dbReference>
<dbReference type="GO" id="GO:0008270">
    <property type="term" value="F:zinc ion binding"/>
    <property type="evidence" value="ECO:0007669"/>
    <property type="project" value="UniProtKB-KW"/>
</dbReference>
<dbReference type="GO" id="GO:0048813">
    <property type="term" value="P:dendrite morphogenesis"/>
    <property type="evidence" value="ECO:0007669"/>
    <property type="project" value="UniProtKB-ARBA"/>
</dbReference>